<comment type="caution">
    <text evidence="2">The sequence shown here is derived from an EMBL/GenBank/DDBJ whole genome shotgun (WGS) entry which is preliminary data.</text>
</comment>
<organism evidence="2 3">
    <name type="scientific">Luteibacter rhizovicinus</name>
    <dbReference type="NCBI Taxonomy" id="242606"/>
    <lineage>
        <taxon>Bacteria</taxon>
        <taxon>Pseudomonadati</taxon>
        <taxon>Pseudomonadota</taxon>
        <taxon>Gammaproteobacteria</taxon>
        <taxon>Lysobacterales</taxon>
        <taxon>Rhodanobacteraceae</taxon>
        <taxon>Luteibacter</taxon>
    </lineage>
</organism>
<feature type="compositionally biased region" description="Basic and acidic residues" evidence="1">
    <location>
        <begin position="16"/>
        <end position="37"/>
    </location>
</feature>
<evidence type="ECO:0000313" key="3">
    <source>
        <dbReference type="Proteomes" id="UP000295645"/>
    </source>
</evidence>
<proteinExistence type="predicted"/>
<dbReference type="EMBL" id="SMCS01000007">
    <property type="protein sequence ID" value="TCV92413.1"/>
    <property type="molecule type" value="Genomic_DNA"/>
</dbReference>
<evidence type="ECO:0000313" key="2">
    <source>
        <dbReference type="EMBL" id="TCV92413.1"/>
    </source>
</evidence>
<reference evidence="2 3" key="1">
    <citation type="submission" date="2019-03" db="EMBL/GenBank/DDBJ databases">
        <title>Above-ground endophytic microbial communities from plants in different locations in the United States.</title>
        <authorList>
            <person name="Frank C."/>
        </authorList>
    </citation>
    <scope>NUCLEOTIDE SEQUENCE [LARGE SCALE GENOMIC DNA]</scope>
    <source>
        <strain evidence="2 3">LP_13_YM</strain>
    </source>
</reference>
<accession>A0A4R3YNG7</accession>
<sequence length="57" mass="6336">MPTNPTSPGPPFAEPGKQRPDSEIRRPGSYRPAREADPEPLALDDPEEEANYLPLHQ</sequence>
<dbReference type="RefSeq" id="WP_165973643.1">
    <property type="nucleotide sequence ID" value="NZ_SMCS01000007.1"/>
</dbReference>
<keyword evidence="3" id="KW-1185">Reference proteome</keyword>
<feature type="region of interest" description="Disordered" evidence="1">
    <location>
        <begin position="1"/>
        <end position="57"/>
    </location>
</feature>
<protein>
    <submittedName>
        <fullName evidence="2">Uncharacterized protein</fullName>
    </submittedName>
</protein>
<gene>
    <name evidence="2" type="ORF">EC912_107121</name>
</gene>
<name>A0A4R3YNG7_9GAMM</name>
<dbReference type="Proteomes" id="UP000295645">
    <property type="component" value="Unassembled WGS sequence"/>
</dbReference>
<dbReference type="AlphaFoldDB" id="A0A4R3YNG7"/>
<feature type="compositionally biased region" description="Pro residues" evidence="1">
    <location>
        <begin position="1"/>
        <end position="13"/>
    </location>
</feature>
<evidence type="ECO:0000256" key="1">
    <source>
        <dbReference type="SAM" id="MobiDB-lite"/>
    </source>
</evidence>